<dbReference type="SUPFAM" id="SSF53098">
    <property type="entry name" value="Ribonuclease H-like"/>
    <property type="match status" value="1"/>
</dbReference>
<reference evidence="2 3" key="1">
    <citation type="submission" date="2019-01" db="EMBL/GenBank/DDBJ databases">
        <title>A draft genome assembly of the solar-powered sea slug Elysia chlorotica.</title>
        <authorList>
            <person name="Cai H."/>
            <person name="Li Q."/>
            <person name="Fang X."/>
            <person name="Li J."/>
            <person name="Curtis N.E."/>
            <person name="Altenburger A."/>
            <person name="Shibata T."/>
            <person name="Feng M."/>
            <person name="Maeda T."/>
            <person name="Schwartz J.A."/>
            <person name="Shigenobu S."/>
            <person name="Lundholm N."/>
            <person name="Nishiyama T."/>
            <person name="Yang H."/>
            <person name="Hasebe M."/>
            <person name="Li S."/>
            <person name="Pierce S.K."/>
            <person name="Wang J."/>
        </authorList>
    </citation>
    <scope>NUCLEOTIDE SEQUENCE [LARGE SCALE GENOMIC DNA]</scope>
    <source>
        <strain evidence="2">EC2010</strain>
        <tissue evidence="2">Whole organism of an adult</tissue>
    </source>
</reference>
<keyword evidence="3" id="KW-1185">Reference proteome</keyword>
<comment type="caution">
    <text evidence="2">The sequence shown here is derived from an EMBL/GenBank/DDBJ whole genome shotgun (WGS) entry which is preliminary data.</text>
</comment>
<dbReference type="GO" id="GO:0015074">
    <property type="term" value="P:DNA integration"/>
    <property type="evidence" value="ECO:0007669"/>
    <property type="project" value="InterPro"/>
</dbReference>
<evidence type="ECO:0000313" key="3">
    <source>
        <dbReference type="Proteomes" id="UP000271974"/>
    </source>
</evidence>
<dbReference type="PANTHER" id="PTHR37984">
    <property type="entry name" value="PROTEIN CBG26694"/>
    <property type="match status" value="1"/>
</dbReference>
<gene>
    <name evidence="2" type="ORF">EGW08_023265</name>
</gene>
<dbReference type="Pfam" id="PF17921">
    <property type="entry name" value="Integrase_H2C2"/>
    <property type="match status" value="1"/>
</dbReference>
<organism evidence="2 3">
    <name type="scientific">Elysia chlorotica</name>
    <name type="common">Eastern emerald elysia</name>
    <name type="synonym">Sea slug</name>
    <dbReference type="NCBI Taxonomy" id="188477"/>
    <lineage>
        <taxon>Eukaryota</taxon>
        <taxon>Metazoa</taxon>
        <taxon>Spiralia</taxon>
        <taxon>Lophotrochozoa</taxon>
        <taxon>Mollusca</taxon>
        <taxon>Gastropoda</taxon>
        <taxon>Heterobranchia</taxon>
        <taxon>Euthyneura</taxon>
        <taxon>Panpulmonata</taxon>
        <taxon>Sacoglossa</taxon>
        <taxon>Placobranchoidea</taxon>
        <taxon>Plakobranchidae</taxon>
        <taxon>Elysia</taxon>
    </lineage>
</organism>
<proteinExistence type="predicted"/>
<dbReference type="OrthoDB" id="10059697at2759"/>
<dbReference type="InterPro" id="IPR050951">
    <property type="entry name" value="Retrovirus_Pol_polyprotein"/>
</dbReference>
<name>A0A3S0Z824_ELYCH</name>
<dbReference type="InterPro" id="IPR041588">
    <property type="entry name" value="Integrase_H2C2"/>
</dbReference>
<dbReference type="InterPro" id="IPR001584">
    <property type="entry name" value="Integrase_cat-core"/>
</dbReference>
<evidence type="ECO:0000259" key="1">
    <source>
        <dbReference type="PROSITE" id="PS50994"/>
    </source>
</evidence>
<dbReference type="Proteomes" id="UP000271974">
    <property type="component" value="Unassembled WGS sequence"/>
</dbReference>
<dbReference type="InterPro" id="IPR012337">
    <property type="entry name" value="RNaseH-like_sf"/>
</dbReference>
<dbReference type="PANTHER" id="PTHR37984:SF15">
    <property type="entry name" value="INTEGRASE CATALYTIC DOMAIN-CONTAINING PROTEIN"/>
    <property type="match status" value="1"/>
</dbReference>
<dbReference type="Gene3D" id="3.30.420.10">
    <property type="entry name" value="Ribonuclease H-like superfamily/Ribonuclease H"/>
    <property type="match status" value="1"/>
</dbReference>
<dbReference type="GO" id="GO:0003676">
    <property type="term" value="F:nucleic acid binding"/>
    <property type="evidence" value="ECO:0007669"/>
    <property type="project" value="InterPro"/>
</dbReference>
<dbReference type="STRING" id="188477.A0A3S0Z824"/>
<dbReference type="Pfam" id="PF00665">
    <property type="entry name" value="rve"/>
    <property type="match status" value="1"/>
</dbReference>
<evidence type="ECO:0000313" key="2">
    <source>
        <dbReference type="EMBL" id="RUS68973.1"/>
    </source>
</evidence>
<accession>A0A3S0Z824</accession>
<dbReference type="AlphaFoldDB" id="A0A3S0Z824"/>
<dbReference type="Gene3D" id="1.10.340.70">
    <property type="match status" value="1"/>
</dbReference>
<sequence length="287" mass="31839">MSVAHDSIAGGHQGIRKTKDKVITSFYWLGVEGEVARYCRSCDVCQKTTNKGAIPKAPLQNIPVVDVPFKRVAVDLVGPIDPTSEDGHRYILTLVDYATRYPEAVPLKRIDAETVAEALVNIYSRLGVPEEILTDQGTQFMSACMREDGERTDAYTEAAVDQGHRRGRSQVQLPIRLERLERTWEMAQKELKKAQGRQKRYYDRGTKARKFKPGDDVLVLLPTDTKDTEDNIGQVQVGASSLPPEFYGADERPLTCGLCISSAGVAVFEEDPECGNQSTDEMAELCP</sequence>
<protein>
    <recommendedName>
        <fullName evidence="1">Integrase catalytic domain-containing protein</fullName>
    </recommendedName>
</protein>
<feature type="domain" description="Integrase catalytic" evidence="1">
    <location>
        <begin position="64"/>
        <end position="251"/>
    </location>
</feature>
<dbReference type="EMBL" id="RQTK01001895">
    <property type="protein sequence ID" value="RUS68973.1"/>
    <property type="molecule type" value="Genomic_DNA"/>
</dbReference>
<dbReference type="InterPro" id="IPR036397">
    <property type="entry name" value="RNaseH_sf"/>
</dbReference>
<dbReference type="PROSITE" id="PS50994">
    <property type="entry name" value="INTEGRASE"/>
    <property type="match status" value="1"/>
</dbReference>